<dbReference type="EMBL" id="LVYD01000001">
    <property type="protein sequence ID" value="OQP66909.1"/>
    <property type="molecule type" value="Genomic_DNA"/>
</dbReference>
<dbReference type="PANTHER" id="PTHR31061">
    <property type="entry name" value="LD22376P"/>
    <property type="match status" value="1"/>
</dbReference>
<feature type="transmembrane region" description="Helical" evidence="1">
    <location>
        <begin position="48"/>
        <end position="68"/>
    </location>
</feature>
<evidence type="ECO:0008006" key="4">
    <source>
        <dbReference type="Google" id="ProtNLM"/>
    </source>
</evidence>
<protein>
    <recommendedName>
        <fullName evidence="4">DUF5009 domain-containing protein</fullName>
    </recommendedName>
</protein>
<keyword evidence="1" id="KW-1133">Transmembrane helix</keyword>
<comment type="caution">
    <text evidence="2">The sequence shown here is derived from an EMBL/GenBank/DDBJ whole genome shotgun (WGS) entry which is preliminary data.</text>
</comment>
<keyword evidence="1" id="KW-0812">Transmembrane</keyword>
<feature type="transmembrane region" description="Helical" evidence="1">
    <location>
        <begin position="365"/>
        <end position="383"/>
    </location>
</feature>
<keyword evidence="1" id="KW-0472">Membrane</keyword>
<feature type="transmembrane region" description="Helical" evidence="1">
    <location>
        <begin position="153"/>
        <end position="174"/>
    </location>
</feature>
<sequence>MQKRFYSLDVFRGATVAFMILVNNPGSWANLYAPLEHAPWHGCTPTDLVFPFFLFAVGNAMSFVMPRLQEAGTPAFLKKVVTRSLLIFLIGFFLNWSPFIRWNDDHLTFKAWEYAGANGALVGIRILGVLQRIALSYFFASLIIYFFKIRGAFVTAITLLLFYWAMTFLLGSAADPYSMNGYFGVQVDKAILGESHMYHGEGVAFDPEGITSTLTSIVQVIFGYFVGFYIQQKGKNYEMLAHLLIAGCILIFTGYAWDMTFPINKKIWTSSYVLYTTGLAILVLSVCILLIEFKDAKGIWSRFFDVFGKNALFIFFLSGFLPRVIALFRWVDHYDDKGEKVYTSALPWFYQHVCKPVSANLKNGSLLYAICMIAFYWLIVYIMDRKKIYIKV</sequence>
<name>A0A1V9G8D2_9BACT</name>
<evidence type="ECO:0000313" key="3">
    <source>
        <dbReference type="Proteomes" id="UP000192796"/>
    </source>
</evidence>
<feature type="transmembrane region" description="Helical" evidence="1">
    <location>
        <begin position="312"/>
        <end position="331"/>
    </location>
</feature>
<gene>
    <name evidence="2" type="ORF">A3860_00630</name>
</gene>
<feature type="transmembrane region" description="Helical" evidence="1">
    <location>
        <begin position="272"/>
        <end position="291"/>
    </location>
</feature>
<dbReference type="RefSeq" id="WP_081144608.1">
    <property type="nucleotide sequence ID" value="NZ_LVYD01000001.1"/>
</dbReference>
<feature type="transmembrane region" description="Helical" evidence="1">
    <location>
        <begin position="80"/>
        <end position="100"/>
    </location>
</feature>
<feature type="transmembrane region" description="Helical" evidence="1">
    <location>
        <begin position="210"/>
        <end position="230"/>
    </location>
</feature>
<dbReference type="PANTHER" id="PTHR31061:SF24">
    <property type="entry name" value="LD22376P"/>
    <property type="match status" value="1"/>
</dbReference>
<feature type="transmembrane region" description="Helical" evidence="1">
    <location>
        <begin position="120"/>
        <end position="146"/>
    </location>
</feature>
<keyword evidence="3" id="KW-1185">Reference proteome</keyword>
<organism evidence="2 3">
    <name type="scientific">Niastella vici</name>
    <dbReference type="NCBI Taxonomy" id="1703345"/>
    <lineage>
        <taxon>Bacteria</taxon>
        <taxon>Pseudomonadati</taxon>
        <taxon>Bacteroidota</taxon>
        <taxon>Chitinophagia</taxon>
        <taxon>Chitinophagales</taxon>
        <taxon>Chitinophagaceae</taxon>
        <taxon>Niastella</taxon>
    </lineage>
</organism>
<proteinExistence type="predicted"/>
<dbReference type="AlphaFoldDB" id="A0A1V9G8D2"/>
<evidence type="ECO:0000313" key="2">
    <source>
        <dbReference type="EMBL" id="OQP66909.1"/>
    </source>
</evidence>
<feature type="transmembrane region" description="Helical" evidence="1">
    <location>
        <begin position="237"/>
        <end position="257"/>
    </location>
</feature>
<dbReference type="OrthoDB" id="9788724at2"/>
<dbReference type="Proteomes" id="UP000192796">
    <property type="component" value="Unassembled WGS sequence"/>
</dbReference>
<feature type="transmembrane region" description="Helical" evidence="1">
    <location>
        <begin position="10"/>
        <end position="28"/>
    </location>
</feature>
<reference evidence="2 3" key="1">
    <citation type="submission" date="2016-03" db="EMBL/GenBank/DDBJ databases">
        <title>Niastella vici sp. nov., isolated from farmland soil.</title>
        <authorList>
            <person name="Chen L."/>
            <person name="Wang D."/>
            <person name="Yang S."/>
            <person name="Wang G."/>
        </authorList>
    </citation>
    <scope>NUCLEOTIDE SEQUENCE [LARGE SCALE GENOMIC DNA]</scope>
    <source>
        <strain evidence="2 3">DJ57</strain>
    </source>
</reference>
<evidence type="ECO:0000256" key="1">
    <source>
        <dbReference type="SAM" id="Phobius"/>
    </source>
</evidence>
<accession>A0A1V9G8D2</accession>